<name>A0ABM4AIZ9_VANTA</name>
<protein>
    <submittedName>
        <fullName evidence="3">Uncharacterized protein LOC135193337</fullName>
    </submittedName>
</protein>
<dbReference type="RefSeq" id="XP_064071275.1">
    <property type="nucleotide sequence ID" value="XM_064215205.1"/>
</dbReference>
<evidence type="ECO:0000313" key="3">
    <source>
        <dbReference type="RefSeq" id="XP_064071275.1"/>
    </source>
</evidence>
<feature type="region of interest" description="Disordered" evidence="1">
    <location>
        <begin position="1"/>
        <end position="84"/>
    </location>
</feature>
<keyword evidence="2" id="KW-1185">Reference proteome</keyword>
<feature type="region of interest" description="Disordered" evidence="1">
    <location>
        <begin position="118"/>
        <end position="160"/>
    </location>
</feature>
<feature type="compositionally biased region" description="Basic and acidic residues" evidence="1">
    <location>
        <begin position="36"/>
        <end position="47"/>
    </location>
</feature>
<accession>A0ABM4AIZ9</accession>
<feature type="compositionally biased region" description="Low complexity" evidence="1">
    <location>
        <begin position="72"/>
        <end position="83"/>
    </location>
</feature>
<reference evidence="3" key="1">
    <citation type="submission" date="2025-08" db="UniProtKB">
        <authorList>
            <consortium name="RefSeq"/>
        </authorList>
    </citation>
    <scope>IDENTIFICATION</scope>
    <source>
        <tissue evidence="3">Whole body</tissue>
    </source>
</reference>
<feature type="compositionally biased region" description="Low complexity" evidence="1">
    <location>
        <begin position="9"/>
        <end position="23"/>
    </location>
</feature>
<organism evidence="2 3">
    <name type="scientific">Vanessa tameamea</name>
    <name type="common">Kamehameha butterfly</name>
    <dbReference type="NCBI Taxonomy" id="334116"/>
    <lineage>
        <taxon>Eukaryota</taxon>
        <taxon>Metazoa</taxon>
        <taxon>Ecdysozoa</taxon>
        <taxon>Arthropoda</taxon>
        <taxon>Hexapoda</taxon>
        <taxon>Insecta</taxon>
        <taxon>Pterygota</taxon>
        <taxon>Neoptera</taxon>
        <taxon>Endopterygota</taxon>
        <taxon>Lepidoptera</taxon>
        <taxon>Glossata</taxon>
        <taxon>Ditrysia</taxon>
        <taxon>Papilionoidea</taxon>
        <taxon>Nymphalidae</taxon>
        <taxon>Nymphalinae</taxon>
        <taxon>Vanessa</taxon>
    </lineage>
</organism>
<dbReference type="GeneID" id="135193337"/>
<evidence type="ECO:0000256" key="1">
    <source>
        <dbReference type="SAM" id="MobiDB-lite"/>
    </source>
</evidence>
<proteinExistence type="predicted"/>
<dbReference type="Proteomes" id="UP001652626">
    <property type="component" value="Chromosome 6"/>
</dbReference>
<dbReference type="PROSITE" id="PS00284">
    <property type="entry name" value="SERPIN"/>
    <property type="match status" value="1"/>
</dbReference>
<gene>
    <name evidence="3" type="primary">LOC135193337</name>
</gene>
<feature type="compositionally biased region" description="Polar residues" evidence="1">
    <location>
        <begin position="118"/>
        <end position="154"/>
    </location>
</feature>
<evidence type="ECO:0000313" key="2">
    <source>
        <dbReference type="Proteomes" id="UP001652626"/>
    </source>
</evidence>
<sequence length="160" mass="17560">MDKFDTDLDNLSLSDTNSSSSSSPENFEANQPFVLELHDIIRDEPRTETVTPAGKIKKKKKKRSQLDTNTIDSTSSSVLSDSLPRLTDTVDRDKFYDADESYHELADVISIDANSVSPLAQASSKHSQDQTLLTEQSQSQRSSASLGESLSIITKPSLPP</sequence>
<dbReference type="InterPro" id="IPR023795">
    <property type="entry name" value="Serpin_CS"/>
</dbReference>